<feature type="transmembrane region" description="Helical" evidence="2">
    <location>
        <begin position="43"/>
        <end position="64"/>
    </location>
</feature>
<keyword evidence="2" id="KW-0472">Membrane</keyword>
<dbReference type="Proteomes" id="UP000580474">
    <property type="component" value="Unassembled WGS sequence"/>
</dbReference>
<evidence type="ECO:0000313" key="4">
    <source>
        <dbReference type="Proteomes" id="UP000580474"/>
    </source>
</evidence>
<keyword evidence="4" id="KW-1185">Reference proteome</keyword>
<name>A0A840NKT4_9PSEU</name>
<keyword evidence="2" id="KW-0812">Transmembrane</keyword>
<reference evidence="3 4" key="1">
    <citation type="submission" date="2020-08" db="EMBL/GenBank/DDBJ databases">
        <title>Sequencing the genomes of 1000 actinobacteria strains.</title>
        <authorList>
            <person name="Klenk H.-P."/>
        </authorList>
    </citation>
    <scope>NUCLEOTIDE SEQUENCE [LARGE SCALE GENOMIC DNA]</scope>
    <source>
        <strain evidence="3 4">DSM 45582</strain>
    </source>
</reference>
<feature type="compositionally biased region" description="Low complexity" evidence="1">
    <location>
        <begin position="152"/>
        <end position="169"/>
    </location>
</feature>
<gene>
    <name evidence="3" type="ORF">BJ969_005578</name>
</gene>
<keyword evidence="2" id="KW-1133">Transmembrane helix</keyword>
<accession>A0A840NKT4</accession>
<comment type="caution">
    <text evidence="3">The sequence shown here is derived from an EMBL/GenBank/DDBJ whole genome shotgun (WGS) entry which is preliminary data.</text>
</comment>
<dbReference type="AlphaFoldDB" id="A0A840NKT4"/>
<feature type="compositionally biased region" description="Low complexity" evidence="1">
    <location>
        <begin position="133"/>
        <end position="145"/>
    </location>
</feature>
<feature type="region of interest" description="Disordered" evidence="1">
    <location>
        <begin position="65"/>
        <end position="169"/>
    </location>
</feature>
<organism evidence="3 4">
    <name type="scientific">Saccharopolyspora gloriosae</name>
    <dbReference type="NCBI Taxonomy" id="455344"/>
    <lineage>
        <taxon>Bacteria</taxon>
        <taxon>Bacillati</taxon>
        <taxon>Actinomycetota</taxon>
        <taxon>Actinomycetes</taxon>
        <taxon>Pseudonocardiales</taxon>
        <taxon>Pseudonocardiaceae</taxon>
        <taxon>Saccharopolyspora</taxon>
    </lineage>
</organism>
<evidence type="ECO:0000313" key="3">
    <source>
        <dbReference type="EMBL" id="MBB5072490.1"/>
    </source>
</evidence>
<evidence type="ECO:0000256" key="1">
    <source>
        <dbReference type="SAM" id="MobiDB-lite"/>
    </source>
</evidence>
<dbReference type="EMBL" id="JACHIV010000001">
    <property type="protein sequence ID" value="MBB5072490.1"/>
    <property type="molecule type" value="Genomic_DNA"/>
</dbReference>
<feature type="compositionally biased region" description="Pro residues" evidence="1">
    <location>
        <begin position="67"/>
        <end position="76"/>
    </location>
</feature>
<proteinExistence type="predicted"/>
<dbReference type="RefSeq" id="WP_184483876.1">
    <property type="nucleotide sequence ID" value="NZ_JACHIV010000001.1"/>
</dbReference>
<evidence type="ECO:0000256" key="2">
    <source>
        <dbReference type="SAM" id="Phobius"/>
    </source>
</evidence>
<protein>
    <submittedName>
        <fullName evidence="3">Uncharacterized protein</fullName>
    </submittedName>
</protein>
<sequence>MGDLDDELHRMFADDRLDVRVRTGAEWSLVAGARRRRKRQTTVAAVGGALAMTVLVGGGAVLVARPAPDPVRPAVPPVVSTSERSPGDPSLPDVTSTFVPNAPHRPEPGSPDSGVAPPYGSDPTSERLSILRESTSAPDTTSSEPSEPPTSAPSSEPSTQPTEPSGEPD</sequence>